<dbReference type="Gene3D" id="3.40.1710.10">
    <property type="entry name" value="abc type-2 transporter like domain"/>
    <property type="match status" value="1"/>
</dbReference>
<evidence type="ECO:0000256" key="3">
    <source>
        <dbReference type="ARBA" id="ARBA00022692"/>
    </source>
</evidence>
<feature type="transmembrane region" description="Helical" evidence="6">
    <location>
        <begin position="264"/>
        <end position="282"/>
    </location>
</feature>
<keyword evidence="2" id="KW-1003">Cell membrane</keyword>
<comment type="caution">
    <text evidence="8">The sequence shown here is derived from an EMBL/GenBank/DDBJ whole genome shotgun (WGS) entry which is preliminary data.</text>
</comment>
<dbReference type="InterPro" id="IPR051449">
    <property type="entry name" value="ABC-2_transporter_component"/>
</dbReference>
<feature type="domain" description="ABC-2 type transporter transmembrane" evidence="7">
    <location>
        <begin position="15"/>
        <end position="366"/>
    </location>
</feature>
<dbReference type="RefSeq" id="WP_185125456.1">
    <property type="nucleotide sequence ID" value="NZ_CAJEWD010000006.1"/>
</dbReference>
<keyword evidence="5 6" id="KW-0472">Membrane</keyword>
<proteinExistence type="predicted"/>
<feature type="transmembrane region" description="Helical" evidence="6">
    <location>
        <begin position="186"/>
        <end position="204"/>
    </location>
</feature>
<dbReference type="PANTHER" id="PTHR30294">
    <property type="entry name" value="MEMBRANE COMPONENT OF ABC TRANSPORTER YHHJ-RELATED"/>
    <property type="match status" value="1"/>
</dbReference>
<dbReference type="Proteomes" id="UP000589351">
    <property type="component" value="Unassembled WGS sequence"/>
</dbReference>
<keyword evidence="4 6" id="KW-1133">Transmembrane helix</keyword>
<protein>
    <submittedName>
        <fullName evidence="8">ABC-2 family transporter protein</fullName>
    </submittedName>
</protein>
<evidence type="ECO:0000313" key="8">
    <source>
        <dbReference type="EMBL" id="CAD2075725.1"/>
    </source>
</evidence>
<accession>A0A6V7RF13</accession>
<dbReference type="EMBL" id="CAJEWD010000006">
    <property type="protein sequence ID" value="CAD2075725.1"/>
    <property type="molecule type" value="Genomic_DNA"/>
</dbReference>
<feature type="transmembrane region" description="Helical" evidence="6">
    <location>
        <begin position="346"/>
        <end position="367"/>
    </location>
</feature>
<dbReference type="InterPro" id="IPR000412">
    <property type="entry name" value="ABC_2_transport"/>
</dbReference>
<organism evidence="8 9">
    <name type="scientific">Jeotgalicoccus meleagridis</name>
    <dbReference type="NCBI Taxonomy" id="2759181"/>
    <lineage>
        <taxon>Bacteria</taxon>
        <taxon>Bacillati</taxon>
        <taxon>Bacillota</taxon>
        <taxon>Bacilli</taxon>
        <taxon>Bacillales</taxon>
        <taxon>Staphylococcaceae</taxon>
        <taxon>Jeotgalicoccus</taxon>
    </lineage>
</organism>
<feature type="transmembrane region" description="Helical" evidence="6">
    <location>
        <begin position="294"/>
        <end position="313"/>
    </location>
</feature>
<sequence>MIVFKIILLHFWKFKWFIIPLALTFFFIAAMFSSFSDTDSFATQELNVTVVDQSQSEASNALIDYLAKTHNVETTDEFNRKELEEAVFLAEIHGAIILDQNFEENLATGEPAVEVIGDQRAAANTQLETELSKFLMFANAQINDSGSLDISKLDSALTDTIEVDINSDETSGNEADYNNVAAYSNFAAYWLMLFLMLSVGNLMSEYNQSEIQKRITVSPLSSTSNAIQVFTSQFIVSFLAVLIMFSGILVLYHGHLENVPLTRIFLAMILITVFTLAMQFAINALTTNRFMVNGLANLITLGMAFLSGIFIPLELFGDTAQKIAEFLPLYHYTELYRVPNTSWSEVIPSIIILLLYTVAFMIIGIIFNNQRKSKQS</sequence>
<evidence type="ECO:0000256" key="4">
    <source>
        <dbReference type="ARBA" id="ARBA00022989"/>
    </source>
</evidence>
<dbReference type="Pfam" id="PF12698">
    <property type="entry name" value="ABC2_membrane_3"/>
    <property type="match status" value="1"/>
</dbReference>
<dbReference type="InterPro" id="IPR013525">
    <property type="entry name" value="ABC2_TM"/>
</dbReference>
<keyword evidence="3 6" id="KW-0812">Transmembrane</keyword>
<dbReference type="GO" id="GO:0140359">
    <property type="term" value="F:ABC-type transporter activity"/>
    <property type="evidence" value="ECO:0007669"/>
    <property type="project" value="InterPro"/>
</dbReference>
<evidence type="ECO:0000259" key="7">
    <source>
        <dbReference type="Pfam" id="PF12698"/>
    </source>
</evidence>
<evidence type="ECO:0000256" key="5">
    <source>
        <dbReference type="ARBA" id="ARBA00023136"/>
    </source>
</evidence>
<dbReference type="GO" id="GO:0043190">
    <property type="term" value="C:ATP-binding cassette (ABC) transporter complex"/>
    <property type="evidence" value="ECO:0007669"/>
    <property type="project" value="InterPro"/>
</dbReference>
<evidence type="ECO:0000256" key="1">
    <source>
        <dbReference type="ARBA" id="ARBA00004651"/>
    </source>
</evidence>
<feature type="transmembrane region" description="Helical" evidence="6">
    <location>
        <begin position="225"/>
        <end position="252"/>
    </location>
</feature>
<comment type="subcellular location">
    <subcellularLocation>
        <location evidence="1">Cell membrane</location>
        <topology evidence="1">Multi-pass membrane protein</topology>
    </subcellularLocation>
</comment>
<evidence type="ECO:0000313" key="9">
    <source>
        <dbReference type="Proteomes" id="UP000589351"/>
    </source>
</evidence>
<dbReference type="PANTHER" id="PTHR30294:SF29">
    <property type="entry name" value="MULTIDRUG ABC TRANSPORTER PERMEASE YBHS-RELATED"/>
    <property type="match status" value="1"/>
</dbReference>
<evidence type="ECO:0000256" key="6">
    <source>
        <dbReference type="SAM" id="Phobius"/>
    </source>
</evidence>
<name>A0A6V7RF13_9STAP</name>
<dbReference type="PRINTS" id="PR00164">
    <property type="entry name" value="ABC2TRNSPORT"/>
</dbReference>
<evidence type="ECO:0000256" key="2">
    <source>
        <dbReference type="ARBA" id="ARBA00022475"/>
    </source>
</evidence>
<reference evidence="8 9" key="1">
    <citation type="submission" date="2020-07" db="EMBL/GenBank/DDBJ databases">
        <authorList>
            <person name="Criscuolo A."/>
        </authorList>
    </citation>
    <scope>NUCLEOTIDE SEQUENCE [LARGE SCALE GENOMIC DNA]</scope>
    <source>
        <strain evidence="8">CIP111649</strain>
    </source>
</reference>
<keyword evidence="9" id="KW-1185">Reference proteome</keyword>
<gene>
    <name evidence="8" type="ORF">JEODO184_00931</name>
</gene>
<dbReference type="AlphaFoldDB" id="A0A6V7RF13"/>